<dbReference type="Gene3D" id="3.40.1190.10">
    <property type="entry name" value="Mur-like, catalytic domain"/>
    <property type="match status" value="1"/>
</dbReference>
<evidence type="ECO:0000259" key="11">
    <source>
        <dbReference type="Pfam" id="PF02875"/>
    </source>
</evidence>
<evidence type="ECO:0000259" key="12">
    <source>
        <dbReference type="Pfam" id="PF08245"/>
    </source>
</evidence>
<dbReference type="GO" id="GO:0008764">
    <property type="term" value="F:UDP-N-acetylmuramoylalanine-D-glutamate ligase activity"/>
    <property type="evidence" value="ECO:0007669"/>
    <property type="project" value="UniProtKB-UniRule"/>
</dbReference>
<dbReference type="SUPFAM" id="SSF53244">
    <property type="entry name" value="MurD-like peptide ligases, peptide-binding domain"/>
    <property type="match status" value="1"/>
</dbReference>
<keyword evidence="9 10" id="KW-0133">Cell shape</keyword>
<dbReference type="GO" id="GO:0051301">
    <property type="term" value="P:cell division"/>
    <property type="evidence" value="ECO:0007669"/>
    <property type="project" value="UniProtKB-KW"/>
</dbReference>
<evidence type="ECO:0000256" key="7">
    <source>
        <dbReference type="ARBA" id="ARBA00022840"/>
    </source>
</evidence>
<evidence type="ECO:0000313" key="13">
    <source>
        <dbReference type="EMBL" id="TDQ45166.1"/>
    </source>
</evidence>
<dbReference type="InterPro" id="IPR036615">
    <property type="entry name" value="Mur_ligase_C_dom_sf"/>
</dbReference>
<comment type="pathway">
    <text evidence="2 9 10">Cell wall biogenesis; peptidoglycan biosynthesis.</text>
</comment>
<dbReference type="Proteomes" id="UP000295510">
    <property type="component" value="Unassembled WGS sequence"/>
</dbReference>
<dbReference type="GO" id="GO:0005524">
    <property type="term" value="F:ATP binding"/>
    <property type="evidence" value="ECO:0007669"/>
    <property type="project" value="UniProtKB-UniRule"/>
</dbReference>
<evidence type="ECO:0000256" key="6">
    <source>
        <dbReference type="ARBA" id="ARBA00022741"/>
    </source>
</evidence>
<dbReference type="RefSeq" id="WP_133595377.1">
    <property type="nucleotide sequence ID" value="NZ_SNYL01000001.1"/>
</dbReference>
<dbReference type="SUPFAM" id="SSF53623">
    <property type="entry name" value="MurD-like peptide ligases, catalytic domain"/>
    <property type="match status" value="1"/>
</dbReference>
<dbReference type="GO" id="GO:0071555">
    <property type="term" value="P:cell wall organization"/>
    <property type="evidence" value="ECO:0007669"/>
    <property type="project" value="UniProtKB-KW"/>
</dbReference>
<dbReference type="GO" id="GO:0005737">
    <property type="term" value="C:cytoplasm"/>
    <property type="evidence" value="ECO:0007669"/>
    <property type="project" value="UniProtKB-SubCell"/>
</dbReference>
<dbReference type="EC" id="6.3.2.9" evidence="9 10"/>
<proteinExistence type="inferred from homology"/>
<keyword evidence="9 10" id="KW-0573">Peptidoglycan synthesis</keyword>
<comment type="similarity">
    <text evidence="9">Belongs to the MurCDEF family.</text>
</comment>
<evidence type="ECO:0000256" key="3">
    <source>
        <dbReference type="ARBA" id="ARBA00022490"/>
    </source>
</evidence>
<dbReference type="GO" id="GO:0004326">
    <property type="term" value="F:tetrahydrofolylpolyglutamate synthase activity"/>
    <property type="evidence" value="ECO:0007669"/>
    <property type="project" value="InterPro"/>
</dbReference>
<evidence type="ECO:0000313" key="14">
    <source>
        <dbReference type="Proteomes" id="UP000295510"/>
    </source>
</evidence>
<comment type="subcellular location">
    <subcellularLocation>
        <location evidence="1 9 10">Cytoplasm</location>
    </subcellularLocation>
</comment>
<feature type="domain" description="Mur ligase C-terminal" evidence="11">
    <location>
        <begin position="378"/>
        <end position="493"/>
    </location>
</feature>
<keyword evidence="14" id="KW-1185">Reference proteome</keyword>
<feature type="domain" description="Mur ligase central" evidence="12">
    <location>
        <begin position="143"/>
        <end position="258"/>
    </location>
</feature>
<dbReference type="UniPathway" id="UPA00219"/>
<keyword evidence="9 10" id="KW-0961">Cell wall biogenesis/degradation</keyword>
<evidence type="ECO:0000256" key="1">
    <source>
        <dbReference type="ARBA" id="ARBA00004496"/>
    </source>
</evidence>
<sequence length="524" mass="55756">MKHALPPLNDRHVLVLGLGASGLAMARWCALAGARVTVADTRPTPPQAAPLMQEWPSARIVCSAFDAALWASAPWAMVCRSPGIAPAQMQDVLAAARAVGVPVVGELSLFAQALRALAAPARQAEPEPQADHPVPYRPVVLAITGTNGKTTTTALTAHLLREAGWSVGLAGNIGPTLLDELRQALATGELPQAWVLELSSFQLDGVEDFEPTAATVLNLSQDHLDWHGSMAAYAEAKRRVFGRTALMVLNRDDEIVMGWQPSPVTVREGGRTRTEPGRPFVTFGTDGPRRPGDWGLETVNGMTWLVRALPQDDTRRKGRTATDEEEVYLQRLMPAEALRIRGRHNASNALAALALATAAGAPLAPMLHGLREYRGEPHRVEPVAIVRDVEYIDDSKGTNVGATLAAINGLGAERRLVVILGGDGKGQDFAPLAPAVARHVRAVALIGRDAAALRAVLAPTGVPMTDCASLPEAVRWCATQAQPGDAVLLSPACASLDMFRDYAHRAAVFVETVRELQQAEGTPA</sequence>
<dbReference type="Pfam" id="PF21799">
    <property type="entry name" value="MurD-like_N"/>
    <property type="match status" value="1"/>
</dbReference>
<evidence type="ECO:0000256" key="5">
    <source>
        <dbReference type="ARBA" id="ARBA00022618"/>
    </source>
</evidence>
<dbReference type="Gene3D" id="3.40.50.720">
    <property type="entry name" value="NAD(P)-binding Rossmann-like Domain"/>
    <property type="match status" value="1"/>
</dbReference>
<dbReference type="NCBIfam" id="TIGR01087">
    <property type="entry name" value="murD"/>
    <property type="match status" value="1"/>
</dbReference>
<feature type="binding site" evidence="9">
    <location>
        <begin position="145"/>
        <end position="151"/>
    </location>
    <ligand>
        <name>ATP</name>
        <dbReference type="ChEBI" id="CHEBI:30616"/>
    </ligand>
</feature>
<gene>
    <name evidence="9" type="primary">murD</name>
    <name evidence="13" type="ORF">DFR43_10167</name>
</gene>
<keyword evidence="8 9" id="KW-0131">Cell cycle</keyword>
<dbReference type="InterPro" id="IPR018109">
    <property type="entry name" value="Folylpolyglutamate_synth_CS"/>
</dbReference>
<dbReference type="PROSITE" id="PS01011">
    <property type="entry name" value="FOLYLPOLYGLU_SYNT_1"/>
    <property type="match status" value="1"/>
</dbReference>
<organism evidence="13 14">
    <name type="scientific">Tepidicella xavieri</name>
    <dbReference type="NCBI Taxonomy" id="360241"/>
    <lineage>
        <taxon>Bacteria</taxon>
        <taxon>Pseudomonadati</taxon>
        <taxon>Pseudomonadota</taxon>
        <taxon>Betaproteobacteria</taxon>
        <taxon>Burkholderiales</taxon>
        <taxon>Tepidicella</taxon>
    </lineage>
</organism>
<dbReference type="AlphaFoldDB" id="A0A4R6UGM9"/>
<dbReference type="InterPro" id="IPR036565">
    <property type="entry name" value="Mur-like_cat_sf"/>
</dbReference>
<protein>
    <recommendedName>
        <fullName evidence="9 10">UDP-N-acetylmuramoylalanine--D-glutamate ligase</fullName>
        <ecNumber evidence="9 10">6.3.2.9</ecNumber>
    </recommendedName>
    <alternativeName>
        <fullName evidence="9">D-glutamic acid-adding enzyme</fullName>
    </alternativeName>
    <alternativeName>
        <fullName evidence="9">UDP-N-acetylmuramoyl-L-alanyl-D-glutamate synthetase</fullName>
    </alternativeName>
</protein>
<dbReference type="SUPFAM" id="SSF51984">
    <property type="entry name" value="MurCD N-terminal domain"/>
    <property type="match status" value="1"/>
</dbReference>
<dbReference type="InterPro" id="IPR013221">
    <property type="entry name" value="Mur_ligase_cen"/>
</dbReference>
<dbReference type="InterPro" id="IPR005762">
    <property type="entry name" value="MurD"/>
</dbReference>
<dbReference type="GO" id="GO:0008360">
    <property type="term" value="P:regulation of cell shape"/>
    <property type="evidence" value="ECO:0007669"/>
    <property type="project" value="UniProtKB-KW"/>
</dbReference>
<evidence type="ECO:0000256" key="9">
    <source>
        <dbReference type="HAMAP-Rule" id="MF_00639"/>
    </source>
</evidence>
<keyword evidence="3 9" id="KW-0963">Cytoplasm</keyword>
<comment type="function">
    <text evidence="9 10">Cell wall formation. Catalyzes the addition of glutamate to the nucleotide precursor UDP-N-acetylmuramoyl-L-alanine (UMA).</text>
</comment>
<dbReference type="Pfam" id="PF02875">
    <property type="entry name" value="Mur_ligase_C"/>
    <property type="match status" value="1"/>
</dbReference>
<dbReference type="Gene3D" id="3.90.190.20">
    <property type="entry name" value="Mur ligase, C-terminal domain"/>
    <property type="match status" value="1"/>
</dbReference>
<evidence type="ECO:0000256" key="10">
    <source>
        <dbReference type="RuleBase" id="RU003664"/>
    </source>
</evidence>
<dbReference type="EMBL" id="SNYL01000001">
    <property type="protein sequence ID" value="TDQ45166.1"/>
    <property type="molecule type" value="Genomic_DNA"/>
</dbReference>
<evidence type="ECO:0000256" key="8">
    <source>
        <dbReference type="ARBA" id="ARBA00023306"/>
    </source>
</evidence>
<name>A0A4R6UGM9_9BURK</name>
<reference evidence="13 14" key="1">
    <citation type="submission" date="2019-03" db="EMBL/GenBank/DDBJ databases">
        <title>Genomic Encyclopedia of Type Strains, Phase IV (KMG-IV): sequencing the most valuable type-strain genomes for metagenomic binning, comparative biology and taxonomic classification.</title>
        <authorList>
            <person name="Goeker M."/>
        </authorList>
    </citation>
    <scope>NUCLEOTIDE SEQUENCE [LARGE SCALE GENOMIC DNA]</scope>
    <source>
        <strain evidence="13 14">DSM 19605</strain>
    </source>
</reference>
<dbReference type="PANTHER" id="PTHR43692">
    <property type="entry name" value="UDP-N-ACETYLMURAMOYLALANINE--D-GLUTAMATE LIGASE"/>
    <property type="match status" value="1"/>
</dbReference>
<dbReference type="Pfam" id="PF08245">
    <property type="entry name" value="Mur_ligase_M"/>
    <property type="match status" value="1"/>
</dbReference>
<comment type="caution">
    <text evidence="13">The sequence shown here is derived from an EMBL/GenBank/DDBJ whole genome shotgun (WGS) entry which is preliminary data.</text>
</comment>
<keyword evidence="4 9" id="KW-0436">Ligase</keyword>
<dbReference type="HAMAP" id="MF_00639">
    <property type="entry name" value="MurD"/>
    <property type="match status" value="1"/>
</dbReference>
<dbReference type="PANTHER" id="PTHR43692:SF1">
    <property type="entry name" value="UDP-N-ACETYLMURAMOYLALANINE--D-GLUTAMATE LIGASE"/>
    <property type="match status" value="1"/>
</dbReference>
<dbReference type="GO" id="GO:0009252">
    <property type="term" value="P:peptidoglycan biosynthetic process"/>
    <property type="evidence" value="ECO:0007669"/>
    <property type="project" value="UniProtKB-UniRule"/>
</dbReference>
<dbReference type="OrthoDB" id="9809796at2"/>
<dbReference type="InterPro" id="IPR004101">
    <property type="entry name" value="Mur_ligase_C"/>
</dbReference>
<evidence type="ECO:0000256" key="4">
    <source>
        <dbReference type="ARBA" id="ARBA00022598"/>
    </source>
</evidence>
<evidence type="ECO:0000256" key="2">
    <source>
        <dbReference type="ARBA" id="ARBA00004752"/>
    </source>
</evidence>
<accession>A0A4R6UGM9</accession>
<comment type="catalytic activity">
    <reaction evidence="9 10">
        <text>UDP-N-acetyl-alpha-D-muramoyl-L-alanine + D-glutamate + ATP = UDP-N-acetyl-alpha-D-muramoyl-L-alanyl-D-glutamate + ADP + phosphate + H(+)</text>
        <dbReference type="Rhea" id="RHEA:16429"/>
        <dbReference type="ChEBI" id="CHEBI:15378"/>
        <dbReference type="ChEBI" id="CHEBI:29986"/>
        <dbReference type="ChEBI" id="CHEBI:30616"/>
        <dbReference type="ChEBI" id="CHEBI:43474"/>
        <dbReference type="ChEBI" id="CHEBI:83898"/>
        <dbReference type="ChEBI" id="CHEBI:83900"/>
        <dbReference type="ChEBI" id="CHEBI:456216"/>
        <dbReference type="EC" id="6.3.2.9"/>
    </reaction>
</comment>
<keyword evidence="6 9" id="KW-0547">Nucleotide-binding</keyword>
<keyword evidence="5 9" id="KW-0132">Cell division</keyword>
<keyword evidence="7 9" id="KW-0067">ATP-binding</keyword>